<proteinExistence type="predicted"/>
<dbReference type="Proteomes" id="UP000256977">
    <property type="component" value="Unassembled WGS sequence"/>
</dbReference>
<name>A0A3D9KK60_9BACL</name>
<sequence>MILLAHRLDTVMQAVVNILQTDRFHFDIY</sequence>
<reference evidence="1 2" key="1">
    <citation type="submission" date="2018-07" db="EMBL/GenBank/DDBJ databases">
        <title>Genomic Encyclopedia of Type Strains, Phase III (KMG-III): the genomes of soil and plant-associated and newly described type strains.</title>
        <authorList>
            <person name="Whitman W."/>
        </authorList>
    </citation>
    <scope>NUCLEOTIDE SEQUENCE [LARGE SCALE GENOMIC DNA]</scope>
    <source>
        <strain evidence="1 2">CECT 7287</strain>
    </source>
</reference>
<protein>
    <submittedName>
        <fullName evidence="1">Uncharacterized protein</fullName>
    </submittedName>
</protein>
<dbReference type="EMBL" id="QRDZ01000003">
    <property type="protein sequence ID" value="RED86266.1"/>
    <property type="molecule type" value="Genomic_DNA"/>
</dbReference>
<organism evidence="1 2">
    <name type="scientific">Cohnella phaseoli</name>
    <dbReference type="NCBI Taxonomy" id="456490"/>
    <lineage>
        <taxon>Bacteria</taxon>
        <taxon>Bacillati</taxon>
        <taxon>Bacillota</taxon>
        <taxon>Bacilli</taxon>
        <taxon>Bacillales</taxon>
        <taxon>Paenibacillaceae</taxon>
        <taxon>Cohnella</taxon>
    </lineage>
</organism>
<dbReference type="AlphaFoldDB" id="A0A3D9KK60"/>
<evidence type="ECO:0000313" key="2">
    <source>
        <dbReference type="Proteomes" id="UP000256977"/>
    </source>
</evidence>
<evidence type="ECO:0000313" key="1">
    <source>
        <dbReference type="EMBL" id="RED86266.1"/>
    </source>
</evidence>
<gene>
    <name evidence="1" type="ORF">DFP98_103119</name>
</gene>
<comment type="caution">
    <text evidence="1">The sequence shown here is derived from an EMBL/GenBank/DDBJ whole genome shotgun (WGS) entry which is preliminary data.</text>
</comment>
<accession>A0A3D9KK60</accession>
<keyword evidence="2" id="KW-1185">Reference proteome</keyword>